<evidence type="ECO:0000313" key="2">
    <source>
        <dbReference type="Proteomes" id="UP000663452"/>
    </source>
</evidence>
<organism evidence="1 2">
    <name type="scientific">Paenibacillus tianjinensis</name>
    <dbReference type="NCBI Taxonomy" id="2810347"/>
    <lineage>
        <taxon>Bacteria</taxon>
        <taxon>Bacillati</taxon>
        <taxon>Bacillota</taxon>
        <taxon>Bacilli</taxon>
        <taxon>Bacillales</taxon>
        <taxon>Paenibacillaceae</taxon>
        <taxon>Paenibacillus</taxon>
    </lineage>
</organism>
<dbReference type="EMBL" id="CP070969">
    <property type="protein sequence ID" value="QSF45287.1"/>
    <property type="molecule type" value="Genomic_DNA"/>
</dbReference>
<dbReference type="RefSeq" id="WP_206102751.1">
    <property type="nucleotide sequence ID" value="NZ_CP070969.1"/>
</dbReference>
<sequence length="355" mass="41277">MTTMLHTLLLTTPLINTLYEDVASVLRLPTTPGRHSYPYFSQAGFREITLIYARSPKMKYRGLEIRLNPQVLLCPDRVIHSTSASEISKIPDMFAIQLRHLLGPLSDHLPHFNDWTCKRIDYCVDIRTEHVSDYIRLFQRSKVPNRFFQAKNKLDGSAYAKSGSVTLNFYDKEDELRKRILKSDTRINEQHLEEAHHLLRIEVQCESRKTNYLKQRYSFYNKGVYNFLHAPIAEELLLGYYDKSIGAGDFYSLYEARKIIRQANIQERTKEAARQTLELIAQVRSVDGARKQFIDGVVLEQSGFIQGSSVTFSRYVKLLRELGINPITIPRGWKIHHLPNLRENIVQILHEELTI</sequence>
<name>A0ABX7LH86_9BACL</name>
<proteinExistence type="predicted"/>
<keyword evidence="2" id="KW-1185">Reference proteome</keyword>
<reference evidence="1 2" key="1">
    <citation type="submission" date="2021-02" db="EMBL/GenBank/DDBJ databases">
        <title>Paenibacillus tianjinensis sp. nov.</title>
        <authorList>
            <person name="Liu H."/>
        </authorList>
    </citation>
    <scope>NUCLEOTIDE SEQUENCE [LARGE SCALE GENOMIC DNA]</scope>
    <source>
        <strain evidence="1 2">TB2019</strain>
    </source>
</reference>
<gene>
    <name evidence="1" type="ORF">JRJ22_00990</name>
</gene>
<evidence type="ECO:0000313" key="1">
    <source>
        <dbReference type="EMBL" id="QSF45287.1"/>
    </source>
</evidence>
<accession>A0ABX7LH86</accession>
<protein>
    <recommendedName>
        <fullName evidence="3">Replication-associated protein G2P N-terminal domain-containing protein</fullName>
    </recommendedName>
</protein>
<dbReference type="Proteomes" id="UP000663452">
    <property type="component" value="Chromosome"/>
</dbReference>
<evidence type="ECO:0008006" key="3">
    <source>
        <dbReference type="Google" id="ProtNLM"/>
    </source>
</evidence>